<protein>
    <submittedName>
        <fullName evidence="1">Uncharacterized protein</fullName>
    </submittedName>
</protein>
<evidence type="ECO:0000313" key="2">
    <source>
        <dbReference type="Proteomes" id="UP001612741"/>
    </source>
</evidence>
<evidence type="ECO:0000313" key="1">
    <source>
        <dbReference type="EMBL" id="MFI6501772.1"/>
    </source>
</evidence>
<accession>A0ABW7Z0S3</accession>
<keyword evidence="2" id="KW-1185">Reference proteome</keyword>
<dbReference type="RefSeq" id="WP_397086564.1">
    <property type="nucleotide sequence ID" value="NZ_JBITGY010000008.1"/>
</dbReference>
<comment type="caution">
    <text evidence="1">The sequence shown here is derived from an EMBL/GenBank/DDBJ whole genome shotgun (WGS) entry which is preliminary data.</text>
</comment>
<gene>
    <name evidence="1" type="ORF">ACIBG2_30635</name>
</gene>
<dbReference type="Proteomes" id="UP001612741">
    <property type="component" value="Unassembled WGS sequence"/>
</dbReference>
<organism evidence="1 2">
    <name type="scientific">Nonomuraea typhae</name>
    <dbReference type="NCBI Taxonomy" id="2603600"/>
    <lineage>
        <taxon>Bacteria</taxon>
        <taxon>Bacillati</taxon>
        <taxon>Actinomycetota</taxon>
        <taxon>Actinomycetes</taxon>
        <taxon>Streptosporangiales</taxon>
        <taxon>Streptosporangiaceae</taxon>
        <taxon>Nonomuraea</taxon>
    </lineage>
</organism>
<reference evidence="1 2" key="1">
    <citation type="submission" date="2024-10" db="EMBL/GenBank/DDBJ databases">
        <title>The Natural Products Discovery Center: Release of the First 8490 Sequenced Strains for Exploring Actinobacteria Biosynthetic Diversity.</title>
        <authorList>
            <person name="Kalkreuter E."/>
            <person name="Kautsar S.A."/>
            <person name="Yang D."/>
            <person name="Bader C.D."/>
            <person name="Teijaro C.N."/>
            <person name="Fluegel L."/>
            <person name="Davis C.M."/>
            <person name="Simpson J.R."/>
            <person name="Lauterbach L."/>
            <person name="Steele A.D."/>
            <person name="Gui C."/>
            <person name="Meng S."/>
            <person name="Li G."/>
            <person name="Viehrig K."/>
            <person name="Ye F."/>
            <person name="Su P."/>
            <person name="Kiefer A.F."/>
            <person name="Nichols A."/>
            <person name="Cepeda A.J."/>
            <person name="Yan W."/>
            <person name="Fan B."/>
            <person name="Jiang Y."/>
            <person name="Adhikari A."/>
            <person name="Zheng C.-J."/>
            <person name="Schuster L."/>
            <person name="Cowan T.M."/>
            <person name="Smanski M.J."/>
            <person name="Chevrette M.G."/>
            <person name="De Carvalho L.P.S."/>
            <person name="Shen B."/>
        </authorList>
    </citation>
    <scope>NUCLEOTIDE SEQUENCE [LARGE SCALE GENOMIC DNA]</scope>
    <source>
        <strain evidence="1 2">NPDC050545</strain>
    </source>
</reference>
<proteinExistence type="predicted"/>
<dbReference type="EMBL" id="JBITGY010000008">
    <property type="protein sequence ID" value="MFI6501772.1"/>
    <property type="molecule type" value="Genomic_DNA"/>
</dbReference>
<name>A0ABW7Z0S3_9ACTN</name>
<sequence length="75" mass="8213">MCDLNTHETHDLLASLRELDSLAAQVATHASSVEKTAYMDHEGLAALLTTLRDRAESTRAWVTAKPAEHAAHHHS</sequence>